<dbReference type="AlphaFoldDB" id="A0A250XQV3"/>
<dbReference type="Proteomes" id="UP000232323">
    <property type="component" value="Unassembled WGS sequence"/>
</dbReference>
<feature type="compositionally biased region" description="Gly residues" evidence="1">
    <location>
        <begin position="12"/>
        <end position="22"/>
    </location>
</feature>
<evidence type="ECO:0000313" key="2">
    <source>
        <dbReference type="EMBL" id="GAX85447.1"/>
    </source>
</evidence>
<feature type="region of interest" description="Disordered" evidence="1">
    <location>
        <begin position="73"/>
        <end position="104"/>
    </location>
</feature>
<feature type="compositionally biased region" description="Polar residues" evidence="1">
    <location>
        <begin position="93"/>
        <end position="104"/>
    </location>
</feature>
<organism evidence="2 3">
    <name type="scientific">Chlamydomonas eustigma</name>
    <dbReference type="NCBI Taxonomy" id="1157962"/>
    <lineage>
        <taxon>Eukaryota</taxon>
        <taxon>Viridiplantae</taxon>
        <taxon>Chlorophyta</taxon>
        <taxon>core chlorophytes</taxon>
        <taxon>Chlorophyceae</taxon>
        <taxon>CS clade</taxon>
        <taxon>Chlamydomonadales</taxon>
        <taxon>Chlamydomonadaceae</taxon>
        <taxon>Chlamydomonas</taxon>
    </lineage>
</organism>
<keyword evidence="3" id="KW-1185">Reference proteome</keyword>
<feature type="compositionally biased region" description="Acidic residues" evidence="1">
    <location>
        <begin position="76"/>
        <end position="91"/>
    </location>
</feature>
<evidence type="ECO:0000256" key="1">
    <source>
        <dbReference type="SAM" id="MobiDB-lite"/>
    </source>
</evidence>
<evidence type="ECO:0000313" key="3">
    <source>
        <dbReference type="Proteomes" id="UP000232323"/>
    </source>
</evidence>
<reference evidence="2 3" key="1">
    <citation type="submission" date="2017-08" db="EMBL/GenBank/DDBJ databases">
        <title>Acidophilic green algal genome provides insights into adaptation to an acidic environment.</title>
        <authorList>
            <person name="Hirooka S."/>
            <person name="Hirose Y."/>
            <person name="Kanesaki Y."/>
            <person name="Higuchi S."/>
            <person name="Fujiwara T."/>
            <person name="Onuma R."/>
            <person name="Era A."/>
            <person name="Ohbayashi R."/>
            <person name="Uzuka A."/>
            <person name="Nozaki H."/>
            <person name="Yoshikawa H."/>
            <person name="Miyagishima S.Y."/>
        </authorList>
    </citation>
    <scope>NUCLEOTIDE SEQUENCE [LARGE SCALE GENOMIC DNA]</scope>
    <source>
        <strain evidence="2 3">NIES-2499</strain>
    </source>
</reference>
<sequence>MEENEAPHSEGMGRGVMTGGGMEMDQPAVSLLQHADSVVRVAARKAQRPSQAAVSTVNSCIDENNGPAVGMLLAGEGDDNDDDLEEAEVDSAEQPQVSGASNTLPASGAVDLEVAREVEGPVLSLLSVQGEGGSGASHHHRIVASQPALSQSCSCMEENEAPHSEGMGRGVMTGGGMEMDQPAVSLLQHADSVVRVAARKAERPSWAAVSTVNSCIDENNGPAVGMLLAGEGDDDDDDLEEAEVDSAEQPQVSGASNTLPAGGVVDLEVAREVCVPLVMSSHGDKTKVAGPSFVGEVASKSKARGRTNNKGRLSMSGQSGHRGN</sequence>
<feature type="region of interest" description="Disordered" evidence="1">
    <location>
        <begin position="228"/>
        <end position="260"/>
    </location>
</feature>
<feature type="region of interest" description="Disordered" evidence="1">
    <location>
        <begin position="1"/>
        <end position="23"/>
    </location>
</feature>
<feature type="compositionally biased region" description="Polar residues" evidence="1">
    <location>
        <begin position="249"/>
        <end position="259"/>
    </location>
</feature>
<proteinExistence type="predicted"/>
<gene>
    <name evidence="2" type="ORF">CEUSTIGMA_g12863.t1</name>
</gene>
<protein>
    <submittedName>
        <fullName evidence="2">Uncharacterized protein</fullName>
    </submittedName>
</protein>
<dbReference type="EMBL" id="BEGY01000169">
    <property type="protein sequence ID" value="GAX85447.1"/>
    <property type="molecule type" value="Genomic_DNA"/>
</dbReference>
<name>A0A250XQV3_9CHLO</name>
<accession>A0A250XQV3</accession>
<comment type="caution">
    <text evidence="2">The sequence shown here is derived from an EMBL/GenBank/DDBJ whole genome shotgun (WGS) entry which is preliminary data.</text>
</comment>
<feature type="region of interest" description="Disordered" evidence="1">
    <location>
        <begin position="280"/>
        <end position="324"/>
    </location>
</feature>
<feature type="compositionally biased region" description="Polar residues" evidence="1">
    <location>
        <begin position="310"/>
        <end position="324"/>
    </location>
</feature>
<feature type="compositionally biased region" description="Acidic residues" evidence="1">
    <location>
        <begin position="231"/>
        <end position="246"/>
    </location>
</feature>